<dbReference type="SUPFAM" id="SSF55073">
    <property type="entry name" value="Nucleotide cyclase"/>
    <property type="match status" value="1"/>
</dbReference>
<dbReference type="EMBL" id="JYHV01000010">
    <property type="protein sequence ID" value="KJH83715.1"/>
    <property type="molecule type" value="Genomic_DNA"/>
</dbReference>
<proteinExistence type="predicted"/>
<dbReference type="Gene3D" id="3.30.70.270">
    <property type="match status" value="1"/>
</dbReference>
<comment type="subcellular location">
    <subcellularLocation>
        <location evidence="2">Cell inner membrane</location>
    </subcellularLocation>
</comment>
<feature type="domain" description="GGDEF" evidence="6">
    <location>
        <begin position="130"/>
        <end position="262"/>
    </location>
</feature>
<evidence type="ECO:0000256" key="2">
    <source>
        <dbReference type="ARBA" id="ARBA00004533"/>
    </source>
</evidence>
<dbReference type="CDD" id="cd01949">
    <property type="entry name" value="GGDEF"/>
    <property type="match status" value="1"/>
</dbReference>
<comment type="cofactor">
    <cofactor evidence="1">
        <name>Mg(2+)</name>
        <dbReference type="ChEBI" id="CHEBI:18420"/>
    </cofactor>
</comment>
<dbReference type="SMART" id="SM00267">
    <property type="entry name" value="GGDEF"/>
    <property type="match status" value="1"/>
</dbReference>
<evidence type="ECO:0000256" key="3">
    <source>
        <dbReference type="ARBA" id="ARBA00012528"/>
    </source>
</evidence>
<dbReference type="GO" id="GO:0005886">
    <property type="term" value="C:plasma membrane"/>
    <property type="evidence" value="ECO:0007669"/>
    <property type="project" value="UniProtKB-SubCell"/>
</dbReference>
<dbReference type="GO" id="GO:1902201">
    <property type="term" value="P:negative regulation of bacterial-type flagellum-dependent cell motility"/>
    <property type="evidence" value="ECO:0007669"/>
    <property type="project" value="TreeGrafter"/>
</dbReference>
<dbReference type="EC" id="2.7.7.65" evidence="3"/>
<dbReference type="PROSITE" id="PS50887">
    <property type="entry name" value="GGDEF"/>
    <property type="match status" value="1"/>
</dbReference>
<dbReference type="AlphaFoldDB" id="A0A0D9ARS5"/>
<organism evidence="7 8">
    <name type="scientific">Stutzerimonas stutzeri</name>
    <name type="common">Pseudomonas stutzeri</name>
    <dbReference type="NCBI Taxonomy" id="316"/>
    <lineage>
        <taxon>Bacteria</taxon>
        <taxon>Pseudomonadati</taxon>
        <taxon>Pseudomonadota</taxon>
        <taxon>Gammaproteobacteria</taxon>
        <taxon>Pseudomonadales</taxon>
        <taxon>Pseudomonadaceae</taxon>
        <taxon>Stutzerimonas</taxon>
    </lineage>
</organism>
<dbReference type="NCBIfam" id="NF038266">
    <property type="entry name" value="diguan_SiaD"/>
    <property type="match status" value="1"/>
</dbReference>
<dbReference type="RefSeq" id="WP_045160663.1">
    <property type="nucleotide sequence ID" value="NZ_JYHV01000010.1"/>
</dbReference>
<evidence type="ECO:0000313" key="7">
    <source>
        <dbReference type="EMBL" id="KJH83715.1"/>
    </source>
</evidence>
<dbReference type="PANTHER" id="PTHR45138:SF9">
    <property type="entry name" value="DIGUANYLATE CYCLASE DGCM-RELATED"/>
    <property type="match status" value="1"/>
</dbReference>
<dbReference type="NCBIfam" id="TIGR00254">
    <property type="entry name" value="GGDEF"/>
    <property type="match status" value="1"/>
</dbReference>
<sequence length="262" mass="30419">MRGQKPLESQVLESLSDPRNQDHPLHEALSQLWEAHHALLNRIERIARVSDGYQSIVRDREMTLSARFEKQLRQLEKVARISDRYQMMMRDLNIALKEASTHDALTGIANRRLLTERLRDETERAKRYSRPLCIVMIDIDRFKVINDEYGHEVGDHVLMDVVRVMEAEVREHDLCGRWGGEEFLVMMPETTSEQAVRVMERLRQAVAKLRVRVNDDSLSVTVSLGLAQLRADENYSSTINRADVALLRAKRNGRDRYELADD</sequence>
<dbReference type="PATRIC" id="fig|316.101.peg.1572"/>
<evidence type="ECO:0000313" key="8">
    <source>
        <dbReference type="Proteomes" id="UP000032487"/>
    </source>
</evidence>
<name>A0A0D9ARS5_STUST</name>
<dbReference type="GO" id="GO:0052621">
    <property type="term" value="F:diguanylate cyclase activity"/>
    <property type="evidence" value="ECO:0007669"/>
    <property type="project" value="UniProtKB-EC"/>
</dbReference>
<reference evidence="7 8" key="1">
    <citation type="submission" date="2015-02" db="EMBL/GenBank/DDBJ databases">
        <title>Draft genome sequence of Pseudomonas stutzeri NT0128 isolated from wheat (Triticum turgidum) rhizosphere.</title>
        <authorList>
            <person name="Tovi N."/>
            <person name="Frenk S."/>
            <person name="Hadar Y."/>
            <person name="Minz D."/>
        </authorList>
    </citation>
    <scope>NUCLEOTIDE SEQUENCE [LARGE SCALE GENOMIC DNA]</scope>
    <source>
        <strain evidence="7 8">NT0128</strain>
    </source>
</reference>
<comment type="catalytic activity">
    <reaction evidence="4">
        <text>2 GTP = 3',3'-c-di-GMP + 2 diphosphate</text>
        <dbReference type="Rhea" id="RHEA:24898"/>
        <dbReference type="ChEBI" id="CHEBI:33019"/>
        <dbReference type="ChEBI" id="CHEBI:37565"/>
        <dbReference type="ChEBI" id="CHEBI:58805"/>
        <dbReference type="EC" id="2.7.7.65"/>
    </reaction>
</comment>
<protein>
    <recommendedName>
        <fullName evidence="3">diguanylate cyclase</fullName>
        <ecNumber evidence="3">2.7.7.65</ecNumber>
    </recommendedName>
</protein>
<comment type="caution">
    <text evidence="7">The sequence shown here is derived from an EMBL/GenBank/DDBJ whole genome shotgun (WGS) entry which is preliminary data.</text>
</comment>
<dbReference type="Proteomes" id="UP000032487">
    <property type="component" value="Unassembled WGS sequence"/>
</dbReference>
<dbReference type="InterPro" id="IPR043128">
    <property type="entry name" value="Rev_trsase/Diguanyl_cyclase"/>
</dbReference>
<dbReference type="PANTHER" id="PTHR45138">
    <property type="entry name" value="REGULATORY COMPONENTS OF SENSORY TRANSDUCTION SYSTEM"/>
    <property type="match status" value="1"/>
</dbReference>
<dbReference type="FunFam" id="3.30.70.270:FF:000001">
    <property type="entry name" value="Diguanylate cyclase domain protein"/>
    <property type="match status" value="1"/>
</dbReference>
<evidence type="ECO:0000256" key="4">
    <source>
        <dbReference type="ARBA" id="ARBA00034247"/>
    </source>
</evidence>
<feature type="region of interest" description="Disordered" evidence="5">
    <location>
        <begin position="1"/>
        <end position="23"/>
    </location>
</feature>
<evidence type="ECO:0000256" key="1">
    <source>
        <dbReference type="ARBA" id="ARBA00001946"/>
    </source>
</evidence>
<dbReference type="GO" id="GO:0043709">
    <property type="term" value="P:cell adhesion involved in single-species biofilm formation"/>
    <property type="evidence" value="ECO:0007669"/>
    <property type="project" value="TreeGrafter"/>
</dbReference>
<gene>
    <name evidence="7" type="ORF">UF78_03585</name>
</gene>
<dbReference type="Pfam" id="PF00990">
    <property type="entry name" value="GGDEF"/>
    <property type="match status" value="1"/>
</dbReference>
<evidence type="ECO:0000259" key="6">
    <source>
        <dbReference type="PROSITE" id="PS50887"/>
    </source>
</evidence>
<dbReference type="OrthoDB" id="9812260at2"/>
<dbReference type="InterPro" id="IPR000160">
    <property type="entry name" value="GGDEF_dom"/>
</dbReference>
<dbReference type="InterPro" id="IPR029787">
    <property type="entry name" value="Nucleotide_cyclase"/>
</dbReference>
<accession>A0A0D9ARS5</accession>
<evidence type="ECO:0000256" key="5">
    <source>
        <dbReference type="SAM" id="MobiDB-lite"/>
    </source>
</evidence>
<dbReference type="InterPro" id="IPR050469">
    <property type="entry name" value="Diguanylate_Cyclase"/>
</dbReference>